<dbReference type="STRING" id="683228.GA0070617_1405"/>
<evidence type="ECO:0000256" key="1">
    <source>
        <dbReference type="SAM" id="MobiDB-lite"/>
    </source>
</evidence>
<feature type="compositionally biased region" description="Low complexity" evidence="1">
    <location>
        <begin position="273"/>
        <end position="286"/>
    </location>
</feature>
<dbReference type="OrthoDB" id="3400991at2"/>
<sequence>MARTDSTGTWRYRWAHRENDRLRQAYRDAELTWRRRDEELRRMRAAALGFRAAATAAPGLPLELDSDERVHWVAPAAQLVESRHSAVLPAPELSVPVSGARPRPRRPDGLRVLDTGLAVITNHRLVLLGGRGRRDWAYGRISGLAHDPAAPVTLIQVLDRRPASGLLLPPATVAEFRLTLTLAFADVIEQGPAVVAQLDELIAEHDQVRPFRPEIVTPAQAQFTARVPGGRRTVAAAAAGLLLIPAVLVDSDPPGPTGTQAAVAATGEVAAPVAATARPATSPTRTRSPKPRRATGGGTATPSPRDRFCGAPRNPFGYDFCDGQQIWTPATEFCDWFSCGQDFQDGRGYLVQCRDGSFSRSGGQPDACDLHRGVRRTLHS</sequence>
<reference evidence="3" key="1">
    <citation type="submission" date="2016-06" db="EMBL/GenBank/DDBJ databases">
        <authorList>
            <person name="Varghese N."/>
            <person name="Submissions Spin"/>
        </authorList>
    </citation>
    <scope>NUCLEOTIDE SEQUENCE [LARGE SCALE GENOMIC DNA]</scope>
    <source>
        <strain evidence="3">DSM 45577</strain>
    </source>
</reference>
<organism evidence="2 3">
    <name type="scientific">Micromonospora yangpuensis</name>
    <dbReference type="NCBI Taxonomy" id="683228"/>
    <lineage>
        <taxon>Bacteria</taxon>
        <taxon>Bacillati</taxon>
        <taxon>Actinomycetota</taxon>
        <taxon>Actinomycetes</taxon>
        <taxon>Micromonosporales</taxon>
        <taxon>Micromonosporaceae</taxon>
        <taxon>Micromonospora</taxon>
    </lineage>
</organism>
<feature type="region of interest" description="Disordered" evidence="1">
    <location>
        <begin position="273"/>
        <end position="308"/>
    </location>
</feature>
<proteinExistence type="predicted"/>
<protein>
    <submittedName>
        <fullName evidence="2">Uncharacterized protein</fullName>
    </submittedName>
</protein>
<evidence type="ECO:0000313" key="3">
    <source>
        <dbReference type="Proteomes" id="UP000198937"/>
    </source>
</evidence>
<dbReference type="EMBL" id="FMIA01000002">
    <property type="protein sequence ID" value="SCL50184.1"/>
    <property type="molecule type" value="Genomic_DNA"/>
</dbReference>
<gene>
    <name evidence="2" type="ORF">GA0070617_1405</name>
</gene>
<keyword evidence="3" id="KW-1185">Reference proteome</keyword>
<dbReference type="Proteomes" id="UP000198937">
    <property type="component" value="Unassembled WGS sequence"/>
</dbReference>
<dbReference type="AlphaFoldDB" id="A0A1C6U883"/>
<evidence type="ECO:0000313" key="2">
    <source>
        <dbReference type="EMBL" id="SCL50184.1"/>
    </source>
</evidence>
<name>A0A1C6U883_9ACTN</name>
<dbReference type="RefSeq" id="WP_091435011.1">
    <property type="nucleotide sequence ID" value="NZ_BMMJ01000001.1"/>
</dbReference>
<accession>A0A1C6U883</accession>